<keyword evidence="5" id="KW-0325">Glycoprotein</keyword>
<sequence>MDFASLSLLTTEQALADLAYFITSMNQKYGFKNPRWVTFGGSYPEYAQVVEDDLTVTNKDCPGNVRDAFQKMQNGESQKNLTDAKVCEIMMDTKEPDVIKRVYNVYLWYSLLTILDFAKAKEINVIKGTTE</sequence>
<organism evidence="6 7">
    <name type="scientific">Ancylostoma ceylanicum</name>
    <dbReference type="NCBI Taxonomy" id="53326"/>
    <lineage>
        <taxon>Eukaryota</taxon>
        <taxon>Metazoa</taxon>
        <taxon>Ecdysozoa</taxon>
        <taxon>Nematoda</taxon>
        <taxon>Chromadorea</taxon>
        <taxon>Rhabditida</taxon>
        <taxon>Rhabditina</taxon>
        <taxon>Rhabditomorpha</taxon>
        <taxon>Strongyloidea</taxon>
        <taxon>Ancylostomatidae</taxon>
        <taxon>Ancylostomatinae</taxon>
        <taxon>Ancylostoma</taxon>
    </lineage>
</organism>
<dbReference type="GO" id="GO:0070008">
    <property type="term" value="F:serine-type exopeptidase activity"/>
    <property type="evidence" value="ECO:0007669"/>
    <property type="project" value="InterPro"/>
</dbReference>
<evidence type="ECO:0000313" key="6">
    <source>
        <dbReference type="EMBL" id="EPB78723.1"/>
    </source>
</evidence>
<accession>A0A0D6M5D6</accession>
<evidence type="ECO:0000256" key="1">
    <source>
        <dbReference type="ARBA" id="ARBA00011079"/>
    </source>
</evidence>
<evidence type="ECO:0000256" key="2">
    <source>
        <dbReference type="ARBA" id="ARBA00022670"/>
    </source>
</evidence>
<dbReference type="Pfam" id="PF05577">
    <property type="entry name" value="Peptidase_S28"/>
    <property type="match status" value="1"/>
</dbReference>
<keyword evidence="4" id="KW-0378">Hydrolase</keyword>
<evidence type="ECO:0000256" key="4">
    <source>
        <dbReference type="ARBA" id="ARBA00022801"/>
    </source>
</evidence>
<dbReference type="GO" id="GO:0006508">
    <property type="term" value="P:proteolysis"/>
    <property type="evidence" value="ECO:0007669"/>
    <property type="project" value="UniProtKB-KW"/>
</dbReference>
<proteinExistence type="inferred from homology"/>
<dbReference type="InterPro" id="IPR029058">
    <property type="entry name" value="AB_hydrolase_fold"/>
</dbReference>
<dbReference type="Gene3D" id="3.40.50.1820">
    <property type="entry name" value="alpha/beta hydrolase"/>
    <property type="match status" value="1"/>
</dbReference>
<dbReference type="InterPro" id="IPR008758">
    <property type="entry name" value="Peptidase_S28"/>
</dbReference>
<keyword evidence="3" id="KW-0732">Signal</keyword>
<evidence type="ECO:0000313" key="7">
    <source>
        <dbReference type="Proteomes" id="UP000054495"/>
    </source>
</evidence>
<dbReference type="GO" id="GO:0008239">
    <property type="term" value="F:dipeptidyl-peptidase activity"/>
    <property type="evidence" value="ECO:0007669"/>
    <property type="project" value="TreeGrafter"/>
</dbReference>
<keyword evidence="2" id="KW-0645">Protease</keyword>
<comment type="similarity">
    <text evidence="1">Belongs to the peptidase S28 family.</text>
</comment>
<dbReference type="PANTHER" id="PTHR11010">
    <property type="entry name" value="PROTEASE S28 PRO-X CARBOXYPEPTIDASE-RELATED"/>
    <property type="match status" value="1"/>
</dbReference>
<dbReference type="Proteomes" id="UP000054495">
    <property type="component" value="Unassembled WGS sequence"/>
</dbReference>
<gene>
    <name evidence="6" type="ORF">ANCCEY_02242</name>
</gene>
<reference evidence="6 7" key="1">
    <citation type="submission" date="2013-05" db="EMBL/GenBank/DDBJ databases">
        <title>Draft genome of the parasitic nematode Anyclostoma ceylanicum.</title>
        <authorList>
            <person name="Mitreva M."/>
        </authorList>
    </citation>
    <scope>NUCLEOTIDE SEQUENCE [LARGE SCALE GENOMIC DNA]</scope>
</reference>
<name>A0A0D6M5D6_9BILA</name>
<evidence type="ECO:0000256" key="3">
    <source>
        <dbReference type="ARBA" id="ARBA00022729"/>
    </source>
</evidence>
<keyword evidence="7" id="KW-1185">Reference proteome</keyword>
<dbReference type="PANTHER" id="PTHR11010:SF101">
    <property type="entry name" value="SERINE PROTEASE F56F10.1-RELATED"/>
    <property type="match status" value="1"/>
</dbReference>
<dbReference type="AlphaFoldDB" id="A0A0D6M5D6"/>
<protein>
    <submittedName>
        <fullName evidence="6">Uncharacterized protein</fullName>
    </submittedName>
</protein>
<dbReference type="EMBL" id="KE124807">
    <property type="protein sequence ID" value="EPB78723.1"/>
    <property type="molecule type" value="Genomic_DNA"/>
</dbReference>
<evidence type="ECO:0000256" key="5">
    <source>
        <dbReference type="ARBA" id="ARBA00023180"/>
    </source>
</evidence>